<evidence type="ECO:0000256" key="1">
    <source>
        <dbReference type="ARBA" id="ARBA00000085"/>
    </source>
</evidence>
<evidence type="ECO:0000313" key="15">
    <source>
        <dbReference type="EMBL" id="AKK03937.1"/>
    </source>
</evidence>
<dbReference type="InterPro" id="IPR005467">
    <property type="entry name" value="His_kinase_dom"/>
</dbReference>
<gene>
    <name evidence="15" type="ORF">CEPID_10535</name>
</gene>
<dbReference type="PANTHER" id="PTHR45436:SF5">
    <property type="entry name" value="SENSOR HISTIDINE KINASE TRCS"/>
    <property type="match status" value="1"/>
</dbReference>
<evidence type="ECO:0000256" key="6">
    <source>
        <dbReference type="ARBA" id="ARBA00022679"/>
    </source>
</evidence>
<keyword evidence="5" id="KW-0597">Phosphoprotein</keyword>
<dbReference type="Pfam" id="PF00672">
    <property type="entry name" value="HAMP"/>
    <property type="match status" value="1"/>
</dbReference>
<feature type="domain" description="HAMP" evidence="14">
    <location>
        <begin position="192"/>
        <end position="245"/>
    </location>
</feature>
<keyword evidence="10" id="KW-0902">Two-component regulatory system</keyword>
<dbReference type="InterPro" id="IPR004358">
    <property type="entry name" value="Sig_transdc_His_kin-like_C"/>
</dbReference>
<evidence type="ECO:0000256" key="10">
    <source>
        <dbReference type="ARBA" id="ARBA00023012"/>
    </source>
</evidence>
<feature type="transmembrane region" description="Helical" evidence="12">
    <location>
        <begin position="168"/>
        <end position="191"/>
    </location>
</feature>
<evidence type="ECO:0000259" key="13">
    <source>
        <dbReference type="PROSITE" id="PS50109"/>
    </source>
</evidence>
<dbReference type="CDD" id="cd00082">
    <property type="entry name" value="HisKA"/>
    <property type="match status" value="1"/>
</dbReference>
<evidence type="ECO:0000256" key="9">
    <source>
        <dbReference type="ARBA" id="ARBA00022989"/>
    </source>
</evidence>
<dbReference type="CDD" id="cd06225">
    <property type="entry name" value="HAMP"/>
    <property type="match status" value="1"/>
</dbReference>
<dbReference type="AlphaFoldDB" id="A0A0G3GYJ6"/>
<dbReference type="PATRIC" id="fig|1050174.4.peg.2122"/>
<dbReference type="GO" id="GO:0005886">
    <property type="term" value="C:plasma membrane"/>
    <property type="evidence" value="ECO:0007669"/>
    <property type="project" value="UniProtKB-SubCell"/>
</dbReference>
<name>A0A0G3GYJ6_9CORY</name>
<dbReference type="SUPFAM" id="SSF158472">
    <property type="entry name" value="HAMP domain-like"/>
    <property type="match status" value="1"/>
</dbReference>
<dbReference type="EMBL" id="CP011541">
    <property type="protein sequence ID" value="AKK03937.1"/>
    <property type="molecule type" value="Genomic_DNA"/>
</dbReference>
<keyword evidence="8 15" id="KW-0418">Kinase</keyword>
<keyword evidence="16" id="KW-1185">Reference proteome</keyword>
<evidence type="ECO:0000256" key="8">
    <source>
        <dbReference type="ARBA" id="ARBA00022777"/>
    </source>
</evidence>
<dbReference type="InterPro" id="IPR036097">
    <property type="entry name" value="HisK_dim/P_sf"/>
</dbReference>
<keyword evidence="6 15" id="KW-0808">Transferase</keyword>
<dbReference type="SMART" id="SM00304">
    <property type="entry name" value="HAMP"/>
    <property type="match status" value="1"/>
</dbReference>
<dbReference type="PRINTS" id="PR00344">
    <property type="entry name" value="BCTRLSENSOR"/>
</dbReference>
<evidence type="ECO:0000256" key="4">
    <source>
        <dbReference type="ARBA" id="ARBA00012438"/>
    </source>
</evidence>
<evidence type="ECO:0000313" key="16">
    <source>
        <dbReference type="Proteomes" id="UP000035368"/>
    </source>
</evidence>
<evidence type="ECO:0000256" key="12">
    <source>
        <dbReference type="SAM" id="Phobius"/>
    </source>
</evidence>
<comment type="catalytic activity">
    <reaction evidence="1">
        <text>ATP + protein L-histidine = ADP + protein N-phospho-L-histidine.</text>
        <dbReference type="EC" id="2.7.13.3"/>
    </reaction>
</comment>
<dbReference type="InterPro" id="IPR003594">
    <property type="entry name" value="HATPase_dom"/>
</dbReference>
<protein>
    <recommendedName>
        <fullName evidence="4">histidine kinase</fullName>
        <ecNumber evidence="4">2.7.13.3</ecNumber>
    </recommendedName>
</protein>
<organism evidence="15 16">
    <name type="scientific">Corynebacterium epidermidicanis</name>
    <dbReference type="NCBI Taxonomy" id="1050174"/>
    <lineage>
        <taxon>Bacteria</taxon>
        <taxon>Bacillati</taxon>
        <taxon>Actinomycetota</taxon>
        <taxon>Actinomycetes</taxon>
        <taxon>Mycobacteriales</taxon>
        <taxon>Corynebacteriaceae</taxon>
        <taxon>Corynebacterium</taxon>
    </lineage>
</organism>
<accession>A0A0G3GYJ6</accession>
<dbReference type="SMART" id="SM00387">
    <property type="entry name" value="HATPase_c"/>
    <property type="match status" value="1"/>
</dbReference>
<keyword evidence="9 12" id="KW-1133">Transmembrane helix</keyword>
<dbReference type="PROSITE" id="PS50885">
    <property type="entry name" value="HAMP"/>
    <property type="match status" value="1"/>
</dbReference>
<dbReference type="InterPro" id="IPR050428">
    <property type="entry name" value="TCS_sensor_his_kinase"/>
</dbReference>
<dbReference type="SUPFAM" id="SSF55874">
    <property type="entry name" value="ATPase domain of HSP90 chaperone/DNA topoisomerase II/histidine kinase"/>
    <property type="match status" value="1"/>
</dbReference>
<feature type="domain" description="Histidine kinase" evidence="13">
    <location>
        <begin position="260"/>
        <end position="470"/>
    </location>
</feature>
<evidence type="ECO:0000256" key="11">
    <source>
        <dbReference type="ARBA" id="ARBA00023136"/>
    </source>
</evidence>
<feature type="transmembrane region" description="Helical" evidence="12">
    <location>
        <begin position="30"/>
        <end position="54"/>
    </location>
</feature>
<evidence type="ECO:0000256" key="7">
    <source>
        <dbReference type="ARBA" id="ARBA00022692"/>
    </source>
</evidence>
<dbReference type="SMART" id="SM00388">
    <property type="entry name" value="HisKA"/>
    <property type="match status" value="1"/>
</dbReference>
<dbReference type="PANTHER" id="PTHR45436">
    <property type="entry name" value="SENSOR HISTIDINE KINASE YKOH"/>
    <property type="match status" value="1"/>
</dbReference>
<dbReference type="CDD" id="cd00075">
    <property type="entry name" value="HATPase"/>
    <property type="match status" value="1"/>
</dbReference>
<dbReference type="Proteomes" id="UP000035368">
    <property type="component" value="Chromosome"/>
</dbReference>
<dbReference type="InterPro" id="IPR003661">
    <property type="entry name" value="HisK_dim/P_dom"/>
</dbReference>
<evidence type="ECO:0000256" key="2">
    <source>
        <dbReference type="ARBA" id="ARBA00001968"/>
    </source>
</evidence>
<dbReference type="FunFam" id="3.30.565.10:FF:000006">
    <property type="entry name" value="Sensor histidine kinase WalK"/>
    <property type="match status" value="1"/>
</dbReference>
<dbReference type="RefSeq" id="WP_236684334.1">
    <property type="nucleotide sequence ID" value="NZ_CP011541.1"/>
</dbReference>
<dbReference type="InterPro" id="IPR036890">
    <property type="entry name" value="HATPase_C_sf"/>
</dbReference>
<dbReference type="GO" id="GO:0000155">
    <property type="term" value="F:phosphorelay sensor kinase activity"/>
    <property type="evidence" value="ECO:0007669"/>
    <property type="project" value="InterPro"/>
</dbReference>
<dbReference type="Pfam" id="PF02518">
    <property type="entry name" value="HATPase_c"/>
    <property type="match status" value="1"/>
</dbReference>
<dbReference type="FunFam" id="1.10.287.130:FF:000001">
    <property type="entry name" value="Two-component sensor histidine kinase"/>
    <property type="match status" value="1"/>
</dbReference>
<dbReference type="Gene3D" id="3.30.565.10">
    <property type="entry name" value="Histidine kinase-like ATPase, C-terminal domain"/>
    <property type="match status" value="1"/>
</dbReference>
<evidence type="ECO:0000259" key="14">
    <source>
        <dbReference type="PROSITE" id="PS50885"/>
    </source>
</evidence>
<keyword evidence="11 12" id="KW-0472">Membrane</keyword>
<dbReference type="InterPro" id="IPR003660">
    <property type="entry name" value="HAMP_dom"/>
</dbReference>
<dbReference type="Pfam" id="PF00512">
    <property type="entry name" value="HisKA"/>
    <property type="match status" value="1"/>
</dbReference>
<comment type="cofactor">
    <cofactor evidence="2">
        <name>a divalent metal cation</name>
        <dbReference type="ChEBI" id="CHEBI:60240"/>
    </cofactor>
</comment>
<dbReference type="STRING" id="1050174.CEPID_10535"/>
<dbReference type="Gene3D" id="6.10.340.10">
    <property type="match status" value="1"/>
</dbReference>
<reference evidence="15 16" key="1">
    <citation type="submission" date="2015-05" db="EMBL/GenBank/DDBJ databases">
        <title>Complete genome sequence of Corynebacterium epidermidicanis DSM 45586, isolated from the skin of a dog suffering from pruritus.</title>
        <authorList>
            <person name="Ruckert C."/>
            <person name="Albersmeier A."/>
            <person name="Winkler A."/>
            <person name="Tauch A."/>
        </authorList>
    </citation>
    <scope>NUCLEOTIDE SEQUENCE [LARGE SCALE GENOMIC DNA]</scope>
    <source>
        <strain evidence="15 16">DSM 45586</strain>
    </source>
</reference>
<sequence>MDPQVPSAPNFEPEEPRRLSVLEEIPLRSLLVMVMVVIAAAGLAASALVVNGIMREFTLSRVDQDLTNAATGWAARNDFLRPDSSTARPPSDFYVQKIFQDGSRLILNDSDSAPNLSEVKYDDQLFTVGSAAGGDSNSRWRVISRQRDGIRTIVALNLRREDRIIDRLMATQIVIGLIVLSLLGLVSFWGVRKALRPLRDVERTAASIAAGDLDRRVPSLPTSTEVGRLSVALNVMLSQLQRSIEESRSKEEQMRRFVGDASHELRTPLTSLRGYTELYQSGAMPDADKVLAKVNEEAGRMGYLVEDLLSLTRAEGSPTKREKVDIFELVLNVASSMRAAHPNRMITVTNDADDVPIVLGDQLKIHRVFTNLINNGLVHGGADVTVRVRLEGTCVCVDVIDNGCGMSEEVASHVFERFYRADSSRSRASGGSGLGLAIVKSLVEQHQGSVTVESELGVGTTFTVCLPRSS</sequence>
<proteinExistence type="predicted"/>
<comment type="subcellular location">
    <subcellularLocation>
        <location evidence="3">Cell membrane</location>
    </subcellularLocation>
</comment>
<dbReference type="Gene3D" id="1.10.287.130">
    <property type="match status" value="1"/>
</dbReference>
<dbReference type="SUPFAM" id="SSF47384">
    <property type="entry name" value="Homodimeric domain of signal transducing histidine kinase"/>
    <property type="match status" value="1"/>
</dbReference>
<dbReference type="EC" id="2.7.13.3" evidence="4"/>
<dbReference type="KEGG" id="cei:CEPID_10535"/>
<evidence type="ECO:0000256" key="3">
    <source>
        <dbReference type="ARBA" id="ARBA00004236"/>
    </source>
</evidence>
<keyword evidence="7 12" id="KW-0812">Transmembrane</keyword>
<evidence type="ECO:0000256" key="5">
    <source>
        <dbReference type="ARBA" id="ARBA00022553"/>
    </source>
</evidence>
<dbReference type="GO" id="GO:0005509">
    <property type="term" value="F:calcium ion binding"/>
    <property type="evidence" value="ECO:0007669"/>
    <property type="project" value="UniProtKB-ARBA"/>
</dbReference>
<dbReference type="PROSITE" id="PS50109">
    <property type="entry name" value="HIS_KIN"/>
    <property type="match status" value="1"/>
</dbReference>